<dbReference type="EMBL" id="CAUYUJ010018534">
    <property type="protein sequence ID" value="CAK0884351.1"/>
    <property type="molecule type" value="Genomic_DNA"/>
</dbReference>
<organism evidence="2 3">
    <name type="scientific">Prorocentrum cordatum</name>
    <dbReference type="NCBI Taxonomy" id="2364126"/>
    <lineage>
        <taxon>Eukaryota</taxon>
        <taxon>Sar</taxon>
        <taxon>Alveolata</taxon>
        <taxon>Dinophyceae</taxon>
        <taxon>Prorocentrales</taxon>
        <taxon>Prorocentraceae</taxon>
        <taxon>Prorocentrum</taxon>
    </lineage>
</organism>
<sequence length="84" mass="9969">MHHCIARHCGRGAPNAQGGPPPGWWWQLQEVPRIPSRPTTHHGNDAPRQRHRRSALACWQDRPRETPLDERGEERERERERERQ</sequence>
<accession>A0ABN9WEZ6</accession>
<proteinExistence type="predicted"/>
<feature type="non-terminal residue" evidence="2">
    <location>
        <position position="84"/>
    </location>
</feature>
<keyword evidence="3" id="KW-1185">Reference proteome</keyword>
<feature type="compositionally biased region" description="Basic and acidic residues" evidence="1">
    <location>
        <begin position="61"/>
        <end position="84"/>
    </location>
</feature>
<dbReference type="Proteomes" id="UP001189429">
    <property type="component" value="Unassembled WGS sequence"/>
</dbReference>
<evidence type="ECO:0000313" key="3">
    <source>
        <dbReference type="Proteomes" id="UP001189429"/>
    </source>
</evidence>
<gene>
    <name evidence="2" type="ORF">PCOR1329_LOCUS66320</name>
</gene>
<evidence type="ECO:0000256" key="1">
    <source>
        <dbReference type="SAM" id="MobiDB-lite"/>
    </source>
</evidence>
<name>A0ABN9WEZ6_9DINO</name>
<feature type="compositionally biased region" description="Basic residues" evidence="1">
    <location>
        <begin position="1"/>
        <end position="10"/>
    </location>
</feature>
<protein>
    <submittedName>
        <fullName evidence="2">Uncharacterized protein</fullName>
    </submittedName>
</protein>
<evidence type="ECO:0000313" key="2">
    <source>
        <dbReference type="EMBL" id="CAK0884351.1"/>
    </source>
</evidence>
<reference evidence="2" key="1">
    <citation type="submission" date="2023-10" db="EMBL/GenBank/DDBJ databases">
        <authorList>
            <person name="Chen Y."/>
            <person name="Shah S."/>
            <person name="Dougan E. K."/>
            <person name="Thang M."/>
            <person name="Chan C."/>
        </authorList>
    </citation>
    <scope>NUCLEOTIDE SEQUENCE [LARGE SCALE GENOMIC DNA]</scope>
</reference>
<comment type="caution">
    <text evidence="2">The sequence shown here is derived from an EMBL/GenBank/DDBJ whole genome shotgun (WGS) entry which is preliminary data.</text>
</comment>
<feature type="region of interest" description="Disordered" evidence="1">
    <location>
        <begin position="1"/>
        <end position="84"/>
    </location>
</feature>